<dbReference type="Proteomes" id="UP000823775">
    <property type="component" value="Unassembled WGS sequence"/>
</dbReference>
<comment type="caution">
    <text evidence="2">The sequence shown here is derived from an EMBL/GenBank/DDBJ whole genome shotgun (WGS) entry which is preliminary data.</text>
</comment>
<evidence type="ECO:0000256" key="1">
    <source>
        <dbReference type="SAM" id="MobiDB-lite"/>
    </source>
</evidence>
<feature type="non-terminal residue" evidence="2">
    <location>
        <position position="1"/>
    </location>
</feature>
<feature type="compositionally biased region" description="Polar residues" evidence="1">
    <location>
        <begin position="59"/>
        <end position="72"/>
    </location>
</feature>
<keyword evidence="3" id="KW-1185">Reference proteome</keyword>
<gene>
    <name evidence="2" type="ORF">HAX54_033916</name>
</gene>
<feature type="region of interest" description="Disordered" evidence="1">
    <location>
        <begin position="35"/>
        <end position="81"/>
    </location>
</feature>
<protein>
    <submittedName>
        <fullName evidence="2">Uncharacterized protein</fullName>
    </submittedName>
</protein>
<accession>A0ABS8SDQ5</accession>
<evidence type="ECO:0000313" key="3">
    <source>
        <dbReference type="Proteomes" id="UP000823775"/>
    </source>
</evidence>
<feature type="non-terminal residue" evidence="2">
    <location>
        <position position="81"/>
    </location>
</feature>
<evidence type="ECO:0000313" key="2">
    <source>
        <dbReference type="EMBL" id="MCD7457021.1"/>
    </source>
</evidence>
<name>A0ABS8SDQ5_DATST</name>
<proteinExistence type="predicted"/>
<dbReference type="EMBL" id="JACEIK010000436">
    <property type="protein sequence ID" value="MCD7457021.1"/>
    <property type="molecule type" value="Genomic_DNA"/>
</dbReference>
<organism evidence="2 3">
    <name type="scientific">Datura stramonium</name>
    <name type="common">Jimsonweed</name>
    <name type="synonym">Common thornapple</name>
    <dbReference type="NCBI Taxonomy" id="4076"/>
    <lineage>
        <taxon>Eukaryota</taxon>
        <taxon>Viridiplantae</taxon>
        <taxon>Streptophyta</taxon>
        <taxon>Embryophyta</taxon>
        <taxon>Tracheophyta</taxon>
        <taxon>Spermatophyta</taxon>
        <taxon>Magnoliopsida</taxon>
        <taxon>eudicotyledons</taxon>
        <taxon>Gunneridae</taxon>
        <taxon>Pentapetalae</taxon>
        <taxon>asterids</taxon>
        <taxon>lamiids</taxon>
        <taxon>Solanales</taxon>
        <taxon>Solanaceae</taxon>
        <taxon>Solanoideae</taxon>
        <taxon>Datureae</taxon>
        <taxon>Datura</taxon>
    </lineage>
</organism>
<sequence>RGELLTPYNLELEITLRRTMSVQEREAARLQQLANAQARGNNQHIANNENDDVVRNELNEQNVEGVTPQNHRQPQRDRGQC</sequence>
<reference evidence="2 3" key="1">
    <citation type="journal article" date="2021" name="BMC Genomics">
        <title>Datura genome reveals duplications of psychoactive alkaloid biosynthetic genes and high mutation rate following tissue culture.</title>
        <authorList>
            <person name="Rajewski A."/>
            <person name="Carter-House D."/>
            <person name="Stajich J."/>
            <person name="Litt A."/>
        </authorList>
    </citation>
    <scope>NUCLEOTIDE SEQUENCE [LARGE SCALE GENOMIC DNA]</scope>
    <source>
        <strain evidence="2">AR-01</strain>
    </source>
</reference>